<proteinExistence type="predicted"/>
<evidence type="ECO:0000256" key="3">
    <source>
        <dbReference type="ARBA" id="ARBA00022692"/>
    </source>
</evidence>
<dbReference type="OrthoDB" id="75169at2759"/>
<dbReference type="InterPro" id="IPR050975">
    <property type="entry name" value="Sleep_regulator"/>
</dbReference>
<evidence type="ECO:0000256" key="8">
    <source>
        <dbReference type="SAM" id="MobiDB-lite"/>
    </source>
</evidence>
<evidence type="ECO:0000256" key="2">
    <source>
        <dbReference type="ARBA" id="ARBA00022622"/>
    </source>
</evidence>
<reference evidence="10" key="1">
    <citation type="submission" date="2022-01" db="EMBL/GenBank/DDBJ databases">
        <authorList>
            <person name="King R."/>
        </authorList>
    </citation>
    <scope>NUCLEOTIDE SEQUENCE</scope>
</reference>
<sequence>MQYSLVVVLCVVLTLEKANALQCWRCSSDILPECRDRFNESEIIARRGGSSLYDSLQQNYQQGQRFDPNYDSQRNQRQYDPGYSGQRDQRQYDPGYSGQRDQRQYDPSYSGQRDQRQYDPAYSGQRNQRQYDPGYSGQPVGQQRAYDQNYNPNQRQFGQNFGSSSSLNNRLPELETCDENEARLNRKRTVCLKEIVRGNNYVSIIRRCESIPFEQTVGTCQPSVNRGLQLDFCEYCDYDGCNSATRLKMNIFLAAFIVFVLHFVNN</sequence>
<dbReference type="Proteomes" id="UP001153737">
    <property type="component" value="Chromosome 1"/>
</dbReference>
<evidence type="ECO:0000256" key="4">
    <source>
        <dbReference type="ARBA" id="ARBA00022729"/>
    </source>
</evidence>
<feature type="compositionally biased region" description="Polar residues" evidence="8">
    <location>
        <begin position="64"/>
        <end position="78"/>
    </location>
</feature>
<keyword evidence="5" id="KW-1133">Transmembrane helix</keyword>
<protein>
    <recommendedName>
        <fullName evidence="12">Protein sleepless</fullName>
    </recommendedName>
</protein>
<dbReference type="EMBL" id="OU896707">
    <property type="protein sequence ID" value="CAH1116156.1"/>
    <property type="molecule type" value="Genomic_DNA"/>
</dbReference>
<name>A0A9P0DCX8_PHACE</name>
<feature type="chain" id="PRO_5040303182" description="Protein sleepless" evidence="9">
    <location>
        <begin position="21"/>
        <end position="266"/>
    </location>
</feature>
<evidence type="ECO:0000256" key="6">
    <source>
        <dbReference type="ARBA" id="ARBA00023136"/>
    </source>
</evidence>
<keyword evidence="11" id="KW-1185">Reference proteome</keyword>
<gene>
    <name evidence="10" type="ORF">PHAECO_LOCUS470</name>
</gene>
<comment type="subcellular location">
    <subcellularLocation>
        <location evidence="1">Membrane</location>
        <topology evidence="1">Lipid-anchor</topology>
        <topology evidence="1">GPI-anchor</topology>
    </subcellularLocation>
</comment>
<evidence type="ECO:0000256" key="9">
    <source>
        <dbReference type="SAM" id="SignalP"/>
    </source>
</evidence>
<dbReference type="GO" id="GO:0098552">
    <property type="term" value="C:side of membrane"/>
    <property type="evidence" value="ECO:0007669"/>
    <property type="project" value="UniProtKB-KW"/>
</dbReference>
<keyword evidence="2" id="KW-0336">GPI-anchor</keyword>
<keyword evidence="7" id="KW-0449">Lipoprotein</keyword>
<keyword evidence="4 9" id="KW-0732">Signal</keyword>
<evidence type="ECO:0000313" key="11">
    <source>
        <dbReference type="Proteomes" id="UP001153737"/>
    </source>
</evidence>
<dbReference type="PANTHER" id="PTHR33562:SF30">
    <property type="entry name" value="LD40063P"/>
    <property type="match status" value="1"/>
</dbReference>
<feature type="region of interest" description="Disordered" evidence="8">
    <location>
        <begin position="64"/>
        <end position="166"/>
    </location>
</feature>
<accession>A0A9P0DCX8</accession>
<reference evidence="10" key="2">
    <citation type="submission" date="2022-10" db="EMBL/GenBank/DDBJ databases">
        <authorList>
            <consortium name="ENA_rothamsted_submissions"/>
            <consortium name="culmorum"/>
            <person name="King R."/>
        </authorList>
    </citation>
    <scope>NUCLEOTIDE SEQUENCE</scope>
</reference>
<dbReference type="AlphaFoldDB" id="A0A9P0DCX8"/>
<keyword evidence="2" id="KW-0325">Glycoprotein</keyword>
<feature type="signal peptide" evidence="9">
    <location>
        <begin position="1"/>
        <end position="20"/>
    </location>
</feature>
<keyword evidence="6" id="KW-0472">Membrane</keyword>
<evidence type="ECO:0000256" key="5">
    <source>
        <dbReference type="ARBA" id="ARBA00022989"/>
    </source>
</evidence>
<keyword evidence="3" id="KW-0812">Transmembrane</keyword>
<evidence type="ECO:0008006" key="12">
    <source>
        <dbReference type="Google" id="ProtNLM"/>
    </source>
</evidence>
<feature type="compositionally biased region" description="Polar residues" evidence="8">
    <location>
        <begin position="139"/>
        <end position="166"/>
    </location>
</feature>
<organism evidence="10 11">
    <name type="scientific">Phaedon cochleariae</name>
    <name type="common">Mustard beetle</name>
    <dbReference type="NCBI Taxonomy" id="80249"/>
    <lineage>
        <taxon>Eukaryota</taxon>
        <taxon>Metazoa</taxon>
        <taxon>Ecdysozoa</taxon>
        <taxon>Arthropoda</taxon>
        <taxon>Hexapoda</taxon>
        <taxon>Insecta</taxon>
        <taxon>Pterygota</taxon>
        <taxon>Neoptera</taxon>
        <taxon>Endopterygota</taxon>
        <taxon>Coleoptera</taxon>
        <taxon>Polyphaga</taxon>
        <taxon>Cucujiformia</taxon>
        <taxon>Chrysomeloidea</taxon>
        <taxon>Chrysomelidae</taxon>
        <taxon>Chrysomelinae</taxon>
        <taxon>Chrysomelini</taxon>
        <taxon>Phaedon</taxon>
    </lineage>
</organism>
<dbReference type="PANTHER" id="PTHR33562">
    <property type="entry name" value="ATILLA, ISOFORM B-RELATED-RELATED"/>
    <property type="match status" value="1"/>
</dbReference>
<evidence type="ECO:0000256" key="1">
    <source>
        <dbReference type="ARBA" id="ARBA00004589"/>
    </source>
</evidence>
<evidence type="ECO:0000313" key="10">
    <source>
        <dbReference type="EMBL" id="CAH1116156.1"/>
    </source>
</evidence>
<evidence type="ECO:0000256" key="7">
    <source>
        <dbReference type="ARBA" id="ARBA00023288"/>
    </source>
</evidence>